<dbReference type="AlphaFoldDB" id="A0A1H6PUF8"/>
<evidence type="ECO:0000256" key="3">
    <source>
        <dbReference type="ARBA" id="ARBA00005024"/>
    </source>
</evidence>
<dbReference type="Gene3D" id="3.90.1150.10">
    <property type="entry name" value="Aspartate Aminotransferase, domain 1"/>
    <property type="match status" value="1"/>
</dbReference>
<evidence type="ECO:0000256" key="8">
    <source>
        <dbReference type="ARBA" id="ARBA00022605"/>
    </source>
</evidence>
<evidence type="ECO:0000256" key="6">
    <source>
        <dbReference type="ARBA" id="ARBA00021753"/>
    </source>
</evidence>
<organism evidence="12 14">
    <name type="scientific">Yarrowia lipolytica</name>
    <name type="common">Candida lipolytica</name>
    <dbReference type="NCBI Taxonomy" id="4952"/>
    <lineage>
        <taxon>Eukaryota</taxon>
        <taxon>Fungi</taxon>
        <taxon>Dikarya</taxon>
        <taxon>Ascomycota</taxon>
        <taxon>Saccharomycotina</taxon>
        <taxon>Dipodascomycetes</taxon>
        <taxon>Dipodascales</taxon>
        <taxon>Dipodascales incertae sedis</taxon>
        <taxon>Yarrowia</taxon>
    </lineage>
</organism>
<dbReference type="InterPro" id="IPR015422">
    <property type="entry name" value="PyrdxlP-dep_Trfase_small"/>
</dbReference>
<dbReference type="InterPro" id="IPR015424">
    <property type="entry name" value="PyrdxlP-dep_Trfase"/>
</dbReference>
<dbReference type="PANTHER" id="PTHR11986">
    <property type="entry name" value="AMINOTRANSFERASE CLASS III"/>
    <property type="match status" value="1"/>
</dbReference>
<keyword evidence="9 13" id="KW-0808">Transferase</keyword>
<dbReference type="InterPro" id="IPR050103">
    <property type="entry name" value="Class-III_PLP-dep_AT"/>
</dbReference>
<protein>
    <recommendedName>
        <fullName evidence="6">Acetylornithine aminotransferase, mitochondrial</fullName>
        <ecNumber evidence="5">2.6.1.11</ecNumber>
    </recommendedName>
</protein>
<name>A0A1H6PUF8_YARLL</name>
<evidence type="ECO:0000256" key="2">
    <source>
        <dbReference type="ARBA" id="ARBA00004173"/>
    </source>
</evidence>
<comment type="pathway">
    <text evidence="3">Amino-acid biosynthesis; L-arginine biosynthesis; N(2)-acetyl-L-ornithine from L-glutamate: step 4/4.</text>
</comment>
<dbReference type="NCBIfam" id="NF002325">
    <property type="entry name" value="PRK01278.1"/>
    <property type="match status" value="1"/>
</dbReference>
<evidence type="ECO:0000313" key="15">
    <source>
        <dbReference type="Proteomes" id="UP000256601"/>
    </source>
</evidence>
<dbReference type="KEGG" id="yli:2910247"/>
<dbReference type="Proteomes" id="UP000182444">
    <property type="component" value="Chromosome 1D"/>
</dbReference>
<evidence type="ECO:0000256" key="11">
    <source>
        <dbReference type="RuleBase" id="RU003560"/>
    </source>
</evidence>
<dbReference type="EMBL" id="CP017556">
    <property type="protein sequence ID" value="AOW04491.1"/>
    <property type="molecule type" value="Genomic_DNA"/>
</dbReference>
<comment type="similarity">
    <text evidence="4 11">Belongs to the class-III pyridoxal-phosphate-dependent aminotransferase family.</text>
</comment>
<comment type="subcellular location">
    <subcellularLocation>
        <location evidence="2">Mitochondrion</location>
    </subcellularLocation>
</comment>
<evidence type="ECO:0000256" key="7">
    <source>
        <dbReference type="ARBA" id="ARBA00022576"/>
    </source>
</evidence>
<reference evidence="13 15" key="2">
    <citation type="submission" date="2018-07" db="EMBL/GenBank/DDBJ databases">
        <title>Draft Genome Assemblies for Five Robust Yarrowia lipolytica Strains Exhibiting High Lipid Production and Pentose Sugar Utilization and Sugar Alcohol Secretion from Undetoxified Lignocellulosic Biomass Hydrolysates.</title>
        <authorList>
            <consortium name="DOE Joint Genome Institute"/>
            <person name="Walker C."/>
            <person name="Ryu S."/>
            <person name="Na H."/>
            <person name="Zane M."/>
            <person name="LaButti K."/>
            <person name="Lipzen A."/>
            <person name="Haridas S."/>
            <person name="Barry K."/>
            <person name="Grigoriev I.V."/>
            <person name="Quarterman J."/>
            <person name="Slininger P."/>
            <person name="Dien B."/>
            <person name="Trinh C.T."/>
        </authorList>
    </citation>
    <scope>NUCLEOTIDE SEQUENCE [LARGE SCALE GENOMIC DNA]</scope>
    <source>
        <strain evidence="13 15">YB392</strain>
    </source>
</reference>
<dbReference type="GO" id="GO:0005759">
    <property type="term" value="C:mitochondrial matrix"/>
    <property type="evidence" value="ECO:0007669"/>
    <property type="project" value="TreeGrafter"/>
</dbReference>
<dbReference type="NCBIfam" id="TIGR00707">
    <property type="entry name" value="argD"/>
    <property type="match status" value="1"/>
</dbReference>
<keyword evidence="8" id="KW-0028">Amino-acid biosynthesis</keyword>
<dbReference type="OMA" id="MVPGFKY"/>
<dbReference type="RefSeq" id="XP_503166.1">
    <property type="nucleotide sequence ID" value="XM_503166.1"/>
</dbReference>
<evidence type="ECO:0000313" key="13">
    <source>
        <dbReference type="EMBL" id="RDW27217.1"/>
    </source>
</evidence>
<evidence type="ECO:0000256" key="1">
    <source>
        <dbReference type="ARBA" id="ARBA00001933"/>
    </source>
</evidence>
<accession>A0A1H6PUF8</accession>
<dbReference type="SMR" id="A0A1H6PUF8"/>
<evidence type="ECO:0000256" key="10">
    <source>
        <dbReference type="ARBA" id="ARBA00022898"/>
    </source>
</evidence>
<evidence type="ECO:0000313" key="12">
    <source>
        <dbReference type="EMBL" id="AOW04491.1"/>
    </source>
</evidence>
<comment type="cofactor">
    <cofactor evidence="1">
        <name>pyridoxal 5'-phosphate</name>
        <dbReference type="ChEBI" id="CHEBI:597326"/>
    </cofactor>
</comment>
<dbReference type="SUPFAM" id="SSF53383">
    <property type="entry name" value="PLP-dependent transferases"/>
    <property type="match status" value="1"/>
</dbReference>
<dbReference type="GO" id="GO:0042802">
    <property type="term" value="F:identical protein binding"/>
    <property type="evidence" value="ECO:0007669"/>
    <property type="project" value="TreeGrafter"/>
</dbReference>
<evidence type="ECO:0000313" key="14">
    <source>
        <dbReference type="Proteomes" id="UP000182444"/>
    </source>
</evidence>
<evidence type="ECO:0000256" key="9">
    <source>
        <dbReference type="ARBA" id="ARBA00022679"/>
    </source>
</evidence>
<dbReference type="Gene3D" id="3.40.640.10">
    <property type="entry name" value="Type I PLP-dependent aspartate aminotransferase-like (Major domain)"/>
    <property type="match status" value="1"/>
</dbReference>
<dbReference type="GeneID" id="2910247"/>
<dbReference type="GO" id="GO:0030170">
    <property type="term" value="F:pyridoxal phosphate binding"/>
    <property type="evidence" value="ECO:0007669"/>
    <property type="project" value="InterPro"/>
</dbReference>
<dbReference type="VEuPathDB" id="FungiDB:YALI0_D22847g"/>
<keyword evidence="7 13" id="KW-0032">Aminotransferase</keyword>
<gene>
    <name evidence="13" type="ORF">B0I71DRAFT_129530</name>
    <name evidence="12" type="ORF">YALI1_D29419g</name>
</gene>
<dbReference type="Proteomes" id="UP000256601">
    <property type="component" value="Unassembled WGS sequence"/>
</dbReference>
<dbReference type="HAMAP" id="MF_01107">
    <property type="entry name" value="ArgD_aminotrans_3"/>
    <property type="match status" value="1"/>
</dbReference>
<dbReference type="CDD" id="cd00610">
    <property type="entry name" value="OAT_like"/>
    <property type="match status" value="1"/>
</dbReference>
<dbReference type="VEuPathDB" id="FungiDB:YALI1_D29419g"/>
<dbReference type="PROSITE" id="PS00600">
    <property type="entry name" value="AA_TRANSFER_CLASS_3"/>
    <property type="match status" value="1"/>
</dbReference>
<reference evidence="12 14" key="1">
    <citation type="journal article" date="2016" name="PLoS ONE">
        <title>Sequence Assembly of Yarrowia lipolytica Strain W29/CLIB89 Shows Transposable Element Diversity.</title>
        <authorList>
            <person name="Magnan C."/>
            <person name="Yu J."/>
            <person name="Chang I."/>
            <person name="Jahn E."/>
            <person name="Kanomata Y."/>
            <person name="Wu J."/>
            <person name="Zeller M."/>
            <person name="Oakes M."/>
            <person name="Baldi P."/>
            <person name="Sandmeyer S."/>
        </authorList>
    </citation>
    <scope>NUCLEOTIDE SEQUENCE [LARGE SCALE GENOMIC DNA]</scope>
    <source>
        <strain evidence="12">CLIB89</strain>
        <strain evidence="14">CLIB89(W29)</strain>
    </source>
</reference>
<dbReference type="InterPro" id="IPR004636">
    <property type="entry name" value="AcOrn/SuccOrn_fam"/>
</dbReference>
<dbReference type="UniPathway" id="UPA00068">
    <property type="reaction ID" value="UER00109"/>
</dbReference>
<dbReference type="EC" id="2.6.1.11" evidence="5"/>
<dbReference type="Pfam" id="PF00202">
    <property type="entry name" value="Aminotran_3"/>
    <property type="match status" value="1"/>
</dbReference>
<dbReference type="FunFam" id="3.40.640.10:FF:000004">
    <property type="entry name" value="Acetylornithine aminotransferase"/>
    <property type="match status" value="1"/>
</dbReference>
<dbReference type="GO" id="GO:0006526">
    <property type="term" value="P:L-arginine biosynthetic process"/>
    <property type="evidence" value="ECO:0007669"/>
    <property type="project" value="UniProtKB-UniPathway"/>
</dbReference>
<dbReference type="PIRSF" id="PIRSF000521">
    <property type="entry name" value="Transaminase_4ab_Lys_Orn"/>
    <property type="match status" value="1"/>
</dbReference>
<dbReference type="GO" id="GO:0003992">
    <property type="term" value="F:N2-acetyl-L-ornithine:2-oxoglutarate 5-aminotransferase activity"/>
    <property type="evidence" value="ECO:0007669"/>
    <property type="project" value="UniProtKB-EC"/>
</dbReference>
<dbReference type="eggNOG" id="KOG1401">
    <property type="taxonomic scope" value="Eukaryota"/>
</dbReference>
<keyword evidence="10 11" id="KW-0663">Pyridoxal phosphate</keyword>
<dbReference type="PANTHER" id="PTHR11986:SF79">
    <property type="entry name" value="ACETYLORNITHINE AMINOTRANSFERASE, MITOCHONDRIAL"/>
    <property type="match status" value="1"/>
</dbReference>
<dbReference type="InterPro" id="IPR015421">
    <property type="entry name" value="PyrdxlP-dep_Trfase_major"/>
</dbReference>
<dbReference type="EMBL" id="KZ858966">
    <property type="protein sequence ID" value="RDW27217.1"/>
    <property type="molecule type" value="Genomic_DNA"/>
</dbReference>
<dbReference type="InterPro" id="IPR049704">
    <property type="entry name" value="Aminotrans_3_PPA_site"/>
</dbReference>
<dbReference type="InterPro" id="IPR005814">
    <property type="entry name" value="Aminotrans_3"/>
</dbReference>
<dbReference type="OrthoDB" id="5419315at2759"/>
<evidence type="ECO:0000256" key="5">
    <source>
        <dbReference type="ARBA" id="ARBA00012919"/>
    </source>
</evidence>
<evidence type="ECO:0000256" key="4">
    <source>
        <dbReference type="ARBA" id="ARBA00008954"/>
    </source>
</evidence>
<sequence length="411" mass="44433">MNRFSKIRQYSTLLQTAEKYSVPTYAKPSVILTKGKGAYLWDSNDNKYIDFSAGIAVTALGHSNPEITKILAEQSSQLMHCSNLFNNEWAPRLQESLVEETLKSGGMKGARKVFLANSGTEANEAALKFARKVGTLSSPDKTEFVNFEKAFHGRTMGALSVTPNPKYQAPFAPLVPGVKTGVYNDPKAADLITEKTCGVIVEPVQGEGGVYKANDEFLQALRNKCDEVGAMLIFDEIQCGLGRTGRLWAHDKVHPDILTMAKALGNGFPIGATMVTEAVADKIAIGDHGTTYGGNPLASRVGHYVLSQVASKEVLDNVKKVSQQIRDAVAEVQEEFPELITEVRGDGLLLGIQFSKDPSKVVAAARENGLLVITAGTNTVRLVPALNIDQEAVTEGLEILKKAIRDNAKDL</sequence>
<proteinExistence type="inferred from homology"/>